<dbReference type="AlphaFoldDB" id="A0A179B3B8"/>
<dbReference type="CDD" id="cd02440">
    <property type="entry name" value="AdoMet_MTases"/>
    <property type="match status" value="1"/>
</dbReference>
<protein>
    <recommendedName>
        <fullName evidence="5">Peptide chain release factor N(5)-glutamine methyltransferase</fullName>
    </recommendedName>
</protein>
<evidence type="ECO:0000259" key="1">
    <source>
        <dbReference type="Pfam" id="PF13847"/>
    </source>
</evidence>
<dbReference type="InterPro" id="IPR050320">
    <property type="entry name" value="N5-glutamine_MTase"/>
</dbReference>
<dbReference type="InterPro" id="IPR040758">
    <property type="entry name" value="PrmC_N"/>
</dbReference>
<dbReference type="Pfam" id="PF13847">
    <property type="entry name" value="Methyltransf_31"/>
    <property type="match status" value="1"/>
</dbReference>
<dbReference type="Proteomes" id="UP000078368">
    <property type="component" value="Unassembled WGS sequence"/>
</dbReference>
<evidence type="ECO:0000313" key="3">
    <source>
        <dbReference type="EMBL" id="OAP85591.1"/>
    </source>
</evidence>
<dbReference type="EMBL" id="LVZK01000002">
    <property type="protein sequence ID" value="OAP85591.1"/>
    <property type="molecule type" value="Genomic_DNA"/>
</dbReference>
<dbReference type="Pfam" id="PF17827">
    <property type="entry name" value="PrmC_N"/>
    <property type="match status" value="1"/>
</dbReference>
<dbReference type="Gene3D" id="1.10.8.10">
    <property type="entry name" value="DNA helicase RuvA subunit, C-terminal domain"/>
    <property type="match status" value="1"/>
</dbReference>
<dbReference type="GO" id="GO:0003676">
    <property type="term" value="F:nucleic acid binding"/>
    <property type="evidence" value="ECO:0007669"/>
    <property type="project" value="InterPro"/>
</dbReference>
<evidence type="ECO:0008006" key="5">
    <source>
        <dbReference type="Google" id="ProtNLM"/>
    </source>
</evidence>
<dbReference type="PROSITE" id="PS00092">
    <property type="entry name" value="N6_MTASE"/>
    <property type="match status" value="1"/>
</dbReference>
<feature type="domain" description="Methyltransferase" evidence="1">
    <location>
        <begin position="117"/>
        <end position="268"/>
    </location>
</feature>
<reference evidence="3 4" key="1">
    <citation type="submission" date="2016-04" db="EMBL/GenBank/DDBJ databases">
        <title>Peptidophaga gingivicola gen. nov., sp. nov., isolated from human subgingival plaque.</title>
        <authorList>
            <person name="Beall C.J."/>
            <person name="Mokrzan E.M."/>
            <person name="Griffen A.L."/>
            <person name="Leys E.J."/>
        </authorList>
    </citation>
    <scope>NUCLEOTIDE SEQUENCE [LARGE SCALE GENOMIC DNA]</scope>
    <source>
        <strain evidence="3 4">BA112</strain>
    </source>
</reference>
<dbReference type="PANTHER" id="PTHR18895">
    <property type="entry name" value="HEMK METHYLTRANSFERASE"/>
    <property type="match status" value="1"/>
</dbReference>
<evidence type="ECO:0000313" key="4">
    <source>
        <dbReference type="Proteomes" id="UP000078368"/>
    </source>
</evidence>
<dbReference type="Gene3D" id="3.40.50.150">
    <property type="entry name" value="Vaccinia Virus protein VP39"/>
    <property type="match status" value="1"/>
</dbReference>
<evidence type="ECO:0000259" key="2">
    <source>
        <dbReference type="Pfam" id="PF17827"/>
    </source>
</evidence>
<dbReference type="InterPro" id="IPR002052">
    <property type="entry name" value="DNA_methylase_N6_adenine_CS"/>
</dbReference>
<gene>
    <name evidence="3" type="ORF">A4H34_08305</name>
</gene>
<dbReference type="InterPro" id="IPR029063">
    <property type="entry name" value="SAM-dependent_MTases_sf"/>
</dbReference>
<feature type="domain" description="Release factor glutamine methyltransferase N-terminal" evidence="2">
    <location>
        <begin position="9"/>
        <end position="73"/>
    </location>
</feature>
<dbReference type="NCBIfam" id="TIGR03534">
    <property type="entry name" value="RF_mod_PrmC"/>
    <property type="match status" value="1"/>
</dbReference>
<sequence>MTRGSWHRLIAEASALLGDAGVTSPTSDARELAEFAAGVRRLPAADPTPDERAMFSRAVARRAAREPLQHITGRMYFRWLELVSRPGAFIVRPETEAVAQDAVDEARRIADRGERPRVLDLCTGSGAIALAVATEVPGSAVVGVDASAEALQVARENNAAYGGPVEFVLADALEFSGACEPDVREDPGASESGALGSGGARRKFDVVVTNPPYVPARCELSPEVLADPAAALWGGGEDGLDMPNALVKKAAGLLKPGGLLVMEHAEEQAEPLRRLALKTGFVKAETRADLAGRPRWLRARLPLDEH</sequence>
<dbReference type="GO" id="GO:0008168">
    <property type="term" value="F:methyltransferase activity"/>
    <property type="evidence" value="ECO:0007669"/>
    <property type="project" value="InterPro"/>
</dbReference>
<keyword evidence="4" id="KW-1185">Reference proteome</keyword>
<accession>A0A179B3B8</accession>
<dbReference type="STRING" id="1823756.A4H34_08305"/>
<organism evidence="3 4">
    <name type="scientific">Peptidiphaga gingivicola</name>
    <dbReference type="NCBI Taxonomy" id="2741497"/>
    <lineage>
        <taxon>Bacteria</taxon>
        <taxon>Bacillati</taxon>
        <taxon>Actinomycetota</taxon>
        <taxon>Actinomycetes</taxon>
        <taxon>Actinomycetales</taxon>
        <taxon>Actinomycetaceae</taxon>
        <taxon>Peptidiphaga</taxon>
    </lineage>
</organism>
<dbReference type="InterPro" id="IPR025714">
    <property type="entry name" value="Methyltranfer_dom"/>
</dbReference>
<dbReference type="GO" id="GO:0032259">
    <property type="term" value="P:methylation"/>
    <property type="evidence" value="ECO:0007669"/>
    <property type="project" value="InterPro"/>
</dbReference>
<dbReference type="OrthoDB" id="9800643at2"/>
<dbReference type="PANTHER" id="PTHR18895:SF74">
    <property type="entry name" value="MTRF1L RELEASE FACTOR GLUTAMINE METHYLTRANSFERASE"/>
    <property type="match status" value="1"/>
</dbReference>
<dbReference type="RefSeq" id="WP_082903170.1">
    <property type="nucleotide sequence ID" value="NZ_LVZK01000002.1"/>
</dbReference>
<dbReference type="SUPFAM" id="SSF53335">
    <property type="entry name" value="S-adenosyl-L-methionine-dependent methyltransferases"/>
    <property type="match status" value="1"/>
</dbReference>
<proteinExistence type="predicted"/>
<dbReference type="InterPro" id="IPR019874">
    <property type="entry name" value="RF_methyltr_PrmC"/>
</dbReference>
<name>A0A179B3B8_9ACTO</name>
<comment type="caution">
    <text evidence="3">The sequence shown here is derived from an EMBL/GenBank/DDBJ whole genome shotgun (WGS) entry which is preliminary data.</text>
</comment>